<gene>
    <name evidence="1" type="ORF">FWK35_00021335</name>
</gene>
<dbReference type="EMBL" id="VUJU01008452">
    <property type="protein sequence ID" value="KAF0730480.1"/>
    <property type="molecule type" value="Genomic_DNA"/>
</dbReference>
<feature type="non-terminal residue" evidence="1">
    <location>
        <position position="385"/>
    </location>
</feature>
<keyword evidence="2" id="KW-1185">Reference proteome</keyword>
<dbReference type="AlphaFoldDB" id="A0A6G0WSP2"/>
<name>A0A6G0WSP2_APHCR</name>
<dbReference type="Proteomes" id="UP000478052">
    <property type="component" value="Unassembled WGS sequence"/>
</dbReference>
<dbReference type="PANTHER" id="PTHR31569">
    <property type="entry name" value="SWIM-TYPE DOMAIN-CONTAINING PROTEIN"/>
    <property type="match status" value="1"/>
</dbReference>
<dbReference type="OrthoDB" id="124789at2759"/>
<dbReference type="PANTHER" id="PTHR31569:SF4">
    <property type="entry name" value="SWIM-TYPE DOMAIN-CONTAINING PROTEIN"/>
    <property type="match status" value="1"/>
</dbReference>
<sequence length="385" mass="44677">MKVNKKILQNELMVQRNKVITLKDIHNLAFTNSPKLDAFKSNIAIFYQDDETKRIFALCLKVLFVDAIYKVNDLRLPLYLSIVMGKSEVVGYCILTSEDLGTFLNYIIQTGPILNALWPTKTSQREISFSREITTEKMNITTGQRTLCLQLAQEMVYAKNEEDYNRIYGQLKDTKIKSVIDYFEKNWHTINDEWVIYFQSKYMTLALLGNRTNNRLESTNQKITQIGTKFCRLDQLFEGLEMLMVTLKTERDRAATECFCKIPSFVSQLSHEQQQMFWHLTPFAFDLILPKFESMNRVQIVSVNKINQLIKIKSREGIIAVSQDKCVCSFVTSVCLPCHHIFKVRQINNISLLCPALCLRWSRKYYSTVCRVIPSSSEIEVENSA</sequence>
<proteinExistence type="predicted"/>
<organism evidence="1 2">
    <name type="scientific">Aphis craccivora</name>
    <name type="common">Cowpea aphid</name>
    <dbReference type="NCBI Taxonomy" id="307492"/>
    <lineage>
        <taxon>Eukaryota</taxon>
        <taxon>Metazoa</taxon>
        <taxon>Ecdysozoa</taxon>
        <taxon>Arthropoda</taxon>
        <taxon>Hexapoda</taxon>
        <taxon>Insecta</taxon>
        <taxon>Pterygota</taxon>
        <taxon>Neoptera</taxon>
        <taxon>Paraneoptera</taxon>
        <taxon>Hemiptera</taxon>
        <taxon>Sternorrhyncha</taxon>
        <taxon>Aphidomorpha</taxon>
        <taxon>Aphidoidea</taxon>
        <taxon>Aphididae</taxon>
        <taxon>Aphidini</taxon>
        <taxon>Aphis</taxon>
        <taxon>Aphis</taxon>
    </lineage>
</organism>
<reference evidence="1 2" key="1">
    <citation type="submission" date="2019-08" db="EMBL/GenBank/DDBJ databases">
        <title>Whole genome of Aphis craccivora.</title>
        <authorList>
            <person name="Voronova N.V."/>
            <person name="Shulinski R.S."/>
            <person name="Bandarenka Y.V."/>
            <person name="Zhorov D.G."/>
            <person name="Warner D."/>
        </authorList>
    </citation>
    <scope>NUCLEOTIDE SEQUENCE [LARGE SCALE GENOMIC DNA]</scope>
    <source>
        <strain evidence="1">180601</strain>
        <tissue evidence="1">Whole Body</tissue>
    </source>
</reference>
<comment type="caution">
    <text evidence="1">The sequence shown here is derived from an EMBL/GenBank/DDBJ whole genome shotgun (WGS) entry which is preliminary data.</text>
</comment>
<protein>
    <submittedName>
        <fullName evidence="1">Protein FAR-RED ELONGATED HYPOCOTYL 3-like</fullName>
    </submittedName>
</protein>
<evidence type="ECO:0000313" key="2">
    <source>
        <dbReference type="Proteomes" id="UP000478052"/>
    </source>
</evidence>
<evidence type="ECO:0000313" key="1">
    <source>
        <dbReference type="EMBL" id="KAF0730480.1"/>
    </source>
</evidence>
<accession>A0A6G0WSP2</accession>
<dbReference type="InterPro" id="IPR052579">
    <property type="entry name" value="Zinc_finger_SWIM"/>
</dbReference>